<dbReference type="EMBL" id="VSSQ01055871">
    <property type="protein sequence ID" value="MPN09750.1"/>
    <property type="molecule type" value="Genomic_DNA"/>
</dbReference>
<evidence type="ECO:0000256" key="1">
    <source>
        <dbReference type="SAM" id="Phobius"/>
    </source>
</evidence>
<name>A0A645F789_9ZZZZ</name>
<dbReference type="AlphaFoldDB" id="A0A645F789"/>
<feature type="transmembrane region" description="Helical" evidence="1">
    <location>
        <begin position="128"/>
        <end position="147"/>
    </location>
</feature>
<proteinExistence type="predicted"/>
<keyword evidence="1" id="KW-0472">Membrane</keyword>
<keyword evidence="1" id="KW-1133">Transmembrane helix</keyword>
<organism evidence="2">
    <name type="scientific">bioreactor metagenome</name>
    <dbReference type="NCBI Taxonomy" id="1076179"/>
    <lineage>
        <taxon>unclassified sequences</taxon>
        <taxon>metagenomes</taxon>
        <taxon>ecological metagenomes</taxon>
    </lineage>
</organism>
<feature type="transmembrane region" description="Helical" evidence="1">
    <location>
        <begin position="65"/>
        <end position="84"/>
    </location>
</feature>
<feature type="transmembrane region" description="Helical" evidence="1">
    <location>
        <begin position="96"/>
        <end position="116"/>
    </location>
</feature>
<reference evidence="2" key="1">
    <citation type="submission" date="2019-08" db="EMBL/GenBank/DDBJ databases">
        <authorList>
            <person name="Kucharzyk K."/>
            <person name="Murdoch R.W."/>
            <person name="Higgins S."/>
            <person name="Loffler F."/>
        </authorList>
    </citation>
    <scope>NUCLEOTIDE SEQUENCE</scope>
</reference>
<accession>A0A645F789</accession>
<gene>
    <name evidence="2" type="ORF">SDC9_157042</name>
</gene>
<keyword evidence="1" id="KW-0812">Transmembrane</keyword>
<comment type="caution">
    <text evidence="2">The sequence shown here is derived from an EMBL/GenBank/DDBJ whole genome shotgun (WGS) entry which is preliminary data.</text>
</comment>
<evidence type="ECO:0000313" key="2">
    <source>
        <dbReference type="EMBL" id="MPN09750.1"/>
    </source>
</evidence>
<feature type="transmembrane region" description="Helical" evidence="1">
    <location>
        <begin position="12"/>
        <end position="34"/>
    </location>
</feature>
<sequence>MVNFENKNRFSILINIVVWGAIWGIFEATAGYLLHLVSFGYSWLIWYPIACFFMANVYRKTGKLSSVFFIGLLCAAIKMLNLFLPGRIDKVINPAISIVFEAFAMVTVVFAANRILDGKHKSPLVKALMALSMNTGWRLLFALYLLFLVEGYHRSAECKHPQM</sequence>
<protein>
    <submittedName>
        <fullName evidence="2">Uncharacterized protein</fullName>
    </submittedName>
</protein>
<feature type="transmembrane region" description="Helical" evidence="1">
    <location>
        <begin position="40"/>
        <end position="58"/>
    </location>
</feature>